<dbReference type="GO" id="GO:0000287">
    <property type="term" value="F:magnesium ion binding"/>
    <property type="evidence" value="ECO:0007669"/>
    <property type="project" value="UniProtKB-UniRule"/>
</dbReference>
<dbReference type="GO" id="GO:0009073">
    <property type="term" value="P:aromatic amino acid family biosynthetic process"/>
    <property type="evidence" value="ECO:0007669"/>
    <property type="project" value="UniProtKB-KW"/>
</dbReference>
<evidence type="ECO:0000256" key="2">
    <source>
        <dbReference type="ARBA" id="ARBA00006997"/>
    </source>
</evidence>
<comment type="catalytic activity">
    <reaction evidence="10 11">
        <text>shikimate + ATP = 3-phosphoshikimate + ADP + H(+)</text>
        <dbReference type="Rhea" id="RHEA:13121"/>
        <dbReference type="ChEBI" id="CHEBI:15378"/>
        <dbReference type="ChEBI" id="CHEBI:30616"/>
        <dbReference type="ChEBI" id="CHEBI:36208"/>
        <dbReference type="ChEBI" id="CHEBI:145989"/>
        <dbReference type="ChEBI" id="CHEBI:456216"/>
        <dbReference type="EC" id="2.7.1.71"/>
    </reaction>
</comment>
<evidence type="ECO:0000313" key="13">
    <source>
        <dbReference type="Proteomes" id="UP000216207"/>
    </source>
</evidence>
<dbReference type="InterPro" id="IPR031322">
    <property type="entry name" value="Shikimate/glucono_kinase"/>
</dbReference>
<dbReference type="CDD" id="cd00464">
    <property type="entry name" value="SK"/>
    <property type="match status" value="1"/>
</dbReference>
<keyword evidence="7 11" id="KW-0418">Kinase</keyword>
<name>A0A268P4Z4_SHOCL</name>
<evidence type="ECO:0000256" key="6">
    <source>
        <dbReference type="ARBA" id="ARBA00022741"/>
    </source>
</evidence>
<dbReference type="Gene3D" id="3.40.50.300">
    <property type="entry name" value="P-loop containing nucleotide triphosphate hydrolases"/>
    <property type="match status" value="1"/>
</dbReference>
<organism evidence="12 13">
    <name type="scientific">Shouchella clausii</name>
    <name type="common">Alkalihalobacillus clausii</name>
    <dbReference type="NCBI Taxonomy" id="79880"/>
    <lineage>
        <taxon>Bacteria</taxon>
        <taxon>Bacillati</taxon>
        <taxon>Bacillota</taxon>
        <taxon>Bacilli</taxon>
        <taxon>Bacillales</taxon>
        <taxon>Bacillaceae</taxon>
        <taxon>Shouchella</taxon>
    </lineage>
</organism>
<evidence type="ECO:0000256" key="3">
    <source>
        <dbReference type="ARBA" id="ARBA00012154"/>
    </source>
</evidence>
<dbReference type="SUPFAM" id="SSF52540">
    <property type="entry name" value="P-loop containing nucleoside triphosphate hydrolases"/>
    <property type="match status" value="1"/>
</dbReference>
<keyword evidence="9 11" id="KW-0057">Aromatic amino acid biosynthesis</keyword>
<dbReference type="Proteomes" id="UP000216207">
    <property type="component" value="Unassembled WGS sequence"/>
</dbReference>
<dbReference type="InterPro" id="IPR023000">
    <property type="entry name" value="Shikimate_kinase_CS"/>
</dbReference>
<keyword evidence="11" id="KW-0963">Cytoplasm</keyword>
<evidence type="ECO:0000256" key="7">
    <source>
        <dbReference type="ARBA" id="ARBA00022777"/>
    </source>
</evidence>
<feature type="binding site" evidence="11">
    <location>
        <begin position="19"/>
        <end position="24"/>
    </location>
    <ligand>
        <name>ATP</name>
        <dbReference type="ChEBI" id="CHEBI:30616"/>
    </ligand>
</feature>
<keyword evidence="6 11" id="KW-0547">Nucleotide-binding</keyword>
<evidence type="ECO:0000256" key="11">
    <source>
        <dbReference type="HAMAP-Rule" id="MF_00109"/>
    </source>
</evidence>
<keyword evidence="11" id="KW-0479">Metal-binding</keyword>
<dbReference type="HAMAP" id="MF_00109">
    <property type="entry name" value="Shikimate_kinase"/>
    <property type="match status" value="1"/>
</dbReference>
<gene>
    <name evidence="11" type="primary">aroK</name>
    <name evidence="12" type="ORF">CHH72_05195</name>
</gene>
<keyword evidence="11" id="KW-0460">Magnesium</keyword>
<dbReference type="AlphaFoldDB" id="A0A268P4Z4"/>
<evidence type="ECO:0000256" key="10">
    <source>
        <dbReference type="ARBA" id="ARBA00048567"/>
    </source>
</evidence>
<sequence>MRTEVPLIEKNIVLVGFMGVGKTSIGQALAKKMYRDFIDIDAEIEAKLNMSIPTIFEKHGEAFFRQHEKEAVFSACNEKLKIISLGGGAFTQEAIRQRCLANCIVIHLDLSFESWKDRVHMLIDNRPILQGKTMPELKQLYTVRRKAYENYHSRFSTDAFNVDEAAEYLKESLHLAYEIEG</sequence>
<dbReference type="GO" id="GO:0005829">
    <property type="term" value="C:cytosol"/>
    <property type="evidence" value="ECO:0007669"/>
    <property type="project" value="TreeGrafter"/>
</dbReference>
<comment type="cofactor">
    <cofactor evidence="11">
        <name>Mg(2+)</name>
        <dbReference type="ChEBI" id="CHEBI:18420"/>
    </cofactor>
    <text evidence="11">Binds 1 Mg(2+) ion per subunit.</text>
</comment>
<feature type="binding site" evidence="11">
    <location>
        <position position="144"/>
    </location>
    <ligand>
        <name>substrate</name>
    </ligand>
</feature>
<dbReference type="RefSeq" id="WP_011247324.1">
    <property type="nucleotide sequence ID" value="NZ_BOQQ01000003.1"/>
</dbReference>
<feature type="binding site" evidence="11">
    <location>
        <position position="65"/>
    </location>
    <ligand>
        <name>substrate</name>
    </ligand>
</feature>
<dbReference type="Pfam" id="PF01202">
    <property type="entry name" value="SKI"/>
    <property type="match status" value="1"/>
</dbReference>
<dbReference type="EMBL" id="NPCC01000005">
    <property type="protein sequence ID" value="PAE90375.1"/>
    <property type="molecule type" value="Genomic_DNA"/>
</dbReference>
<feature type="binding site" evidence="11">
    <location>
        <position position="23"/>
    </location>
    <ligand>
        <name>Mg(2+)</name>
        <dbReference type="ChEBI" id="CHEBI:18420"/>
    </ligand>
</feature>
<keyword evidence="8 11" id="KW-0067">ATP-binding</keyword>
<feature type="binding site" evidence="11">
    <location>
        <position position="41"/>
    </location>
    <ligand>
        <name>substrate</name>
    </ligand>
</feature>
<feature type="binding site" evidence="11">
    <location>
        <position position="87"/>
    </location>
    <ligand>
        <name>substrate</name>
    </ligand>
</feature>
<dbReference type="GO" id="GO:0005524">
    <property type="term" value="F:ATP binding"/>
    <property type="evidence" value="ECO:0007669"/>
    <property type="project" value="UniProtKB-UniRule"/>
</dbReference>
<comment type="caution">
    <text evidence="11">Lacks conserved residue(s) required for the propagation of feature annotation.</text>
</comment>
<keyword evidence="5 11" id="KW-0808">Transferase</keyword>
<dbReference type="PANTHER" id="PTHR21087">
    <property type="entry name" value="SHIKIMATE KINASE"/>
    <property type="match status" value="1"/>
</dbReference>
<dbReference type="PROSITE" id="PS01128">
    <property type="entry name" value="SHIKIMATE_KINASE"/>
    <property type="match status" value="1"/>
</dbReference>
<evidence type="ECO:0000313" key="12">
    <source>
        <dbReference type="EMBL" id="PAE90375.1"/>
    </source>
</evidence>
<dbReference type="PRINTS" id="PR01100">
    <property type="entry name" value="SHIKIMTKNASE"/>
</dbReference>
<evidence type="ECO:0000256" key="5">
    <source>
        <dbReference type="ARBA" id="ARBA00022679"/>
    </source>
</evidence>
<protein>
    <recommendedName>
        <fullName evidence="3 11">Shikimate kinase</fullName>
        <shortName evidence="11">SK</shortName>
        <ecNumber evidence="3 11">2.7.1.71</ecNumber>
    </recommendedName>
</protein>
<dbReference type="PANTHER" id="PTHR21087:SF16">
    <property type="entry name" value="SHIKIMATE KINASE 1, CHLOROPLASTIC"/>
    <property type="match status" value="1"/>
</dbReference>
<comment type="function">
    <text evidence="11">Catalyzes the specific phosphorylation of the 3-hydroxyl group of shikimic acid using ATP as a cosubstrate.</text>
</comment>
<dbReference type="UniPathway" id="UPA00053">
    <property type="reaction ID" value="UER00088"/>
</dbReference>
<dbReference type="GO" id="GO:0008652">
    <property type="term" value="P:amino acid biosynthetic process"/>
    <property type="evidence" value="ECO:0007669"/>
    <property type="project" value="UniProtKB-KW"/>
</dbReference>
<evidence type="ECO:0000256" key="1">
    <source>
        <dbReference type="ARBA" id="ARBA00004842"/>
    </source>
</evidence>
<evidence type="ECO:0000256" key="8">
    <source>
        <dbReference type="ARBA" id="ARBA00022840"/>
    </source>
</evidence>
<dbReference type="OMA" id="FMGCGKS"/>
<comment type="pathway">
    <text evidence="1 11">Metabolic intermediate biosynthesis; chorismate biosynthesis; chorismate from D-erythrose 4-phosphate and phosphoenolpyruvate: step 5/7.</text>
</comment>
<dbReference type="InterPro" id="IPR000623">
    <property type="entry name" value="Shikimate_kinase/TSH1"/>
</dbReference>
<dbReference type="GO" id="GO:0004765">
    <property type="term" value="F:shikimate kinase activity"/>
    <property type="evidence" value="ECO:0007669"/>
    <property type="project" value="UniProtKB-UniRule"/>
</dbReference>
<feature type="binding site" evidence="11">
    <location>
        <position position="126"/>
    </location>
    <ligand>
        <name>ATP</name>
        <dbReference type="ChEBI" id="CHEBI:30616"/>
    </ligand>
</feature>
<comment type="subunit">
    <text evidence="11">Monomer.</text>
</comment>
<keyword evidence="4 11" id="KW-0028">Amino-acid biosynthesis</keyword>
<evidence type="ECO:0000256" key="9">
    <source>
        <dbReference type="ARBA" id="ARBA00023141"/>
    </source>
</evidence>
<accession>A0A268P4Z4</accession>
<reference evidence="12 13" key="1">
    <citation type="submission" date="2017-07" db="EMBL/GenBank/DDBJ databases">
        <title>Isolation and whole genome analysis of endospore-forming bacteria from heroin.</title>
        <authorList>
            <person name="Kalinowski J."/>
            <person name="Ahrens B."/>
            <person name="Al-Dilaimi A."/>
            <person name="Winkler A."/>
            <person name="Wibberg D."/>
            <person name="Schleenbecker U."/>
            <person name="Ruckert C."/>
            <person name="Wolfel R."/>
            <person name="Grass G."/>
        </authorList>
    </citation>
    <scope>NUCLEOTIDE SEQUENCE [LARGE SCALE GENOMIC DNA]</scope>
    <source>
        <strain evidence="12 13">7539</strain>
    </source>
</reference>
<comment type="similarity">
    <text evidence="2 11">Belongs to the shikimate kinase family.</text>
</comment>
<comment type="caution">
    <text evidence="12">The sequence shown here is derived from an EMBL/GenBank/DDBJ whole genome shotgun (WGS) entry which is preliminary data.</text>
</comment>
<dbReference type="EC" id="2.7.1.71" evidence="3 11"/>
<comment type="subcellular location">
    <subcellularLocation>
        <location evidence="11">Cytoplasm</location>
    </subcellularLocation>
</comment>
<dbReference type="InterPro" id="IPR027417">
    <property type="entry name" value="P-loop_NTPase"/>
</dbReference>
<dbReference type="GO" id="GO:0009423">
    <property type="term" value="P:chorismate biosynthetic process"/>
    <property type="evidence" value="ECO:0007669"/>
    <property type="project" value="UniProtKB-UniRule"/>
</dbReference>
<evidence type="ECO:0000256" key="4">
    <source>
        <dbReference type="ARBA" id="ARBA00022605"/>
    </source>
</evidence>
<proteinExistence type="inferred from homology"/>